<dbReference type="PANTHER" id="PTHR23355:SF9">
    <property type="entry name" value="DIS3-LIKE EXONUCLEASE 2"/>
    <property type="match status" value="1"/>
</dbReference>
<keyword evidence="3" id="KW-1185">Reference proteome</keyword>
<feature type="domain" description="RNB" evidence="1">
    <location>
        <begin position="48"/>
        <end position="366"/>
    </location>
</feature>
<proteinExistence type="predicted"/>
<name>A0ABP4X5V4_9ACTN</name>
<dbReference type="InterPro" id="IPR050180">
    <property type="entry name" value="RNR_Ribonuclease"/>
</dbReference>
<dbReference type="InterPro" id="IPR040596">
    <property type="entry name" value="RNase_II_C_S1"/>
</dbReference>
<dbReference type="SMART" id="SM00955">
    <property type="entry name" value="RNB"/>
    <property type="match status" value="1"/>
</dbReference>
<dbReference type="InterPro" id="IPR001900">
    <property type="entry name" value="RNase_II/R"/>
</dbReference>
<dbReference type="EMBL" id="BAAALS010000025">
    <property type="protein sequence ID" value="GAA1768522.1"/>
    <property type="molecule type" value="Genomic_DNA"/>
</dbReference>
<evidence type="ECO:0000313" key="2">
    <source>
        <dbReference type="EMBL" id="GAA1768522.1"/>
    </source>
</evidence>
<dbReference type="Pfam" id="PF00773">
    <property type="entry name" value="RNB"/>
    <property type="match status" value="1"/>
</dbReference>
<sequence length="477" mass="50541">MVTRLVAAPKIDFSDLRRELELPIGFPPAARHEAEVAAAGPLPADPRRVDRTDLPFVTIDPATSRDLDQAVCLESAGNGGFRVHYAIADVSAFVPVGGSLERETWQRGQTIYLPDGKVPLHPQVLSEGAASLLPDADRLAVLWTIDLDSDGATRAVSLTRATVRSRAKLNYAGVQAAADAGELPEPIALLPTVGNLLIERGLDRGAINLPIPEQEVEPDDGGFRLVLRAPVQAEEWNAQISLLTGMSAADVMLAGGIGMLRTMPTPRPEAIASLRVAAAALGVAWPEGAGPGRVLHTLDVSTPRGAAFVDRAAELMRGAGYTAFDGTPPAEPGHGAVAAPYAHVTAPLRRLADRYVTEVCLALHAGVTVPAWARAALSRLPEVMSRTDRVAGTAERGAVDLAEAVLLAGRVGEEFDAVVIDVDEERRDNGRPRGGDIVLDDPPVKARCTGDLPLGERVRVRLVVADPHRRQVTFEAA</sequence>
<evidence type="ECO:0000259" key="1">
    <source>
        <dbReference type="SMART" id="SM00955"/>
    </source>
</evidence>
<dbReference type="PANTHER" id="PTHR23355">
    <property type="entry name" value="RIBONUCLEASE"/>
    <property type="match status" value="1"/>
</dbReference>
<comment type="caution">
    <text evidence="2">The sequence shown here is derived from an EMBL/GenBank/DDBJ whole genome shotgun (WGS) entry which is preliminary data.</text>
</comment>
<reference evidence="3" key="1">
    <citation type="journal article" date="2019" name="Int. J. Syst. Evol. Microbiol.">
        <title>The Global Catalogue of Microorganisms (GCM) 10K type strain sequencing project: providing services to taxonomists for standard genome sequencing and annotation.</title>
        <authorList>
            <consortium name="The Broad Institute Genomics Platform"/>
            <consortium name="The Broad Institute Genome Sequencing Center for Infectious Disease"/>
            <person name="Wu L."/>
            <person name="Ma J."/>
        </authorList>
    </citation>
    <scope>NUCLEOTIDE SEQUENCE [LARGE SCALE GENOMIC DNA]</scope>
    <source>
        <strain evidence="3">JCM 13249</strain>
    </source>
</reference>
<dbReference type="SUPFAM" id="SSF50249">
    <property type="entry name" value="Nucleic acid-binding proteins"/>
    <property type="match status" value="1"/>
</dbReference>
<dbReference type="Pfam" id="PF18614">
    <property type="entry name" value="RNase_II_C_S1"/>
    <property type="match status" value="1"/>
</dbReference>
<evidence type="ECO:0000313" key="3">
    <source>
        <dbReference type="Proteomes" id="UP001500655"/>
    </source>
</evidence>
<dbReference type="Proteomes" id="UP001500655">
    <property type="component" value="Unassembled WGS sequence"/>
</dbReference>
<accession>A0ABP4X5V4</accession>
<protein>
    <submittedName>
        <fullName evidence="2">RNB domain-containing ribonuclease</fullName>
    </submittedName>
</protein>
<organism evidence="2 3">
    <name type="scientific">Luedemannella helvata</name>
    <dbReference type="NCBI Taxonomy" id="349315"/>
    <lineage>
        <taxon>Bacteria</taxon>
        <taxon>Bacillati</taxon>
        <taxon>Actinomycetota</taxon>
        <taxon>Actinomycetes</taxon>
        <taxon>Micromonosporales</taxon>
        <taxon>Micromonosporaceae</taxon>
        <taxon>Luedemannella</taxon>
    </lineage>
</organism>
<gene>
    <name evidence="2" type="ORF">GCM10009681_44740</name>
</gene>
<dbReference type="RefSeq" id="WP_344085393.1">
    <property type="nucleotide sequence ID" value="NZ_BAAALS010000025.1"/>
</dbReference>
<dbReference type="InterPro" id="IPR012340">
    <property type="entry name" value="NA-bd_OB-fold"/>
</dbReference>